<feature type="domain" description="C2H2-type" evidence="7">
    <location>
        <begin position="367"/>
        <end position="394"/>
    </location>
</feature>
<name>A0A1B6ILH3_9HEMI</name>
<dbReference type="PANTHER" id="PTHR24379:SF121">
    <property type="entry name" value="C2H2-TYPE DOMAIN-CONTAINING PROTEIN"/>
    <property type="match status" value="1"/>
</dbReference>
<feature type="domain" description="C2H2-type" evidence="7">
    <location>
        <begin position="310"/>
        <end position="339"/>
    </location>
</feature>
<dbReference type="Pfam" id="PF00096">
    <property type="entry name" value="zf-C2H2"/>
    <property type="match status" value="1"/>
</dbReference>
<evidence type="ECO:0000256" key="1">
    <source>
        <dbReference type="ARBA" id="ARBA00022723"/>
    </source>
</evidence>
<evidence type="ECO:0000256" key="4">
    <source>
        <dbReference type="ARBA" id="ARBA00022833"/>
    </source>
</evidence>
<evidence type="ECO:0000256" key="3">
    <source>
        <dbReference type="ARBA" id="ARBA00022771"/>
    </source>
</evidence>
<feature type="region of interest" description="Disordered" evidence="6">
    <location>
        <begin position="1"/>
        <end position="81"/>
    </location>
</feature>
<dbReference type="GO" id="GO:0008270">
    <property type="term" value="F:zinc ion binding"/>
    <property type="evidence" value="ECO:0007669"/>
    <property type="project" value="UniProtKB-KW"/>
</dbReference>
<keyword evidence="1" id="KW-0479">Metal-binding</keyword>
<keyword evidence="2" id="KW-0677">Repeat</keyword>
<dbReference type="InterPro" id="IPR013087">
    <property type="entry name" value="Znf_C2H2_type"/>
</dbReference>
<organism evidence="8">
    <name type="scientific">Homalodisca liturata</name>
    <dbReference type="NCBI Taxonomy" id="320908"/>
    <lineage>
        <taxon>Eukaryota</taxon>
        <taxon>Metazoa</taxon>
        <taxon>Ecdysozoa</taxon>
        <taxon>Arthropoda</taxon>
        <taxon>Hexapoda</taxon>
        <taxon>Insecta</taxon>
        <taxon>Pterygota</taxon>
        <taxon>Neoptera</taxon>
        <taxon>Paraneoptera</taxon>
        <taxon>Hemiptera</taxon>
        <taxon>Auchenorrhyncha</taxon>
        <taxon>Membracoidea</taxon>
        <taxon>Cicadellidae</taxon>
        <taxon>Cicadellinae</taxon>
        <taxon>Proconiini</taxon>
        <taxon>Homalodisca</taxon>
    </lineage>
</organism>
<feature type="domain" description="C2H2-type" evidence="7">
    <location>
        <begin position="395"/>
        <end position="425"/>
    </location>
</feature>
<dbReference type="InterPro" id="IPR036236">
    <property type="entry name" value="Znf_C2H2_sf"/>
</dbReference>
<dbReference type="PROSITE" id="PS00028">
    <property type="entry name" value="ZINC_FINGER_C2H2_1"/>
    <property type="match status" value="6"/>
</dbReference>
<reference evidence="8" key="1">
    <citation type="submission" date="2015-11" db="EMBL/GenBank/DDBJ databases">
        <title>De novo transcriptome assembly of four potential Pierce s Disease insect vectors from Arizona vineyards.</title>
        <authorList>
            <person name="Tassone E.E."/>
        </authorList>
    </citation>
    <scope>NUCLEOTIDE SEQUENCE</scope>
</reference>
<evidence type="ECO:0000256" key="2">
    <source>
        <dbReference type="ARBA" id="ARBA00022737"/>
    </source>
</evidence>
<feature type="compositionally biased region" description="Basic and acidic residues" evidence="6">
    <location>
        <begin position="52"/>
        <end position="71"/>
    </location>
</feature>
<gene>
    <name evidence="8" type="ORF">g.39690</name>
</gene>
<keyword evidence="4" id="KW-0862">Zinc</keyword>
<evidence type="ECO:0000256" key="5">
    <source>
        <dbReference type="PROSITE-ProRule" id="PRU00042"/>
    </source>
</evidence>
<dbReference type="SUPFAM" id="SSF57667">
    <property type="entry name" value="beta-beta-alpha zinc fingers"/>
    <property type="match status" value="3"/>
</dbReference>
<feature type="compositionally biased region" description="Acidic residues" evidence="6">
    <location>
        <begin position="72"/>
        <end position="81"/>
    </location>
</feature>
<feature type="domain" description="C2H2-type" evidence="7">
    <location>
        <begin position="338"/>
        <end position="366"/>
    </location>
</feature>
<evidence type="ECO:0000313" key="8">
    <source>
        <dbReference type="EMBL" id="JAS87762.1"/>
    </source>
</evidence>
<accession>A0A1B6ILH3</accession>
<keyword evidence="3 5" id="KW-0863">Zinc-finger</keyword>
<evidence type="ECO:0000256" key="6">
    <source>
        <dbReference type="SAM" id="MobiDB-lite"/>
    </source>
</evidence>
<dbReference type="Gene3D" id="3.30.160.60">
    <property type="entry name" value="Classic Zinc Finger"/>
    <property type="match status" value="4"/>
</dbReference>
<proteinExistence type="predicted"/>
<feature type="domain" description="C2H2-type" evidence="7">
    <location>
        <begin position="212"/>
        <end position="241"/>
    </location>
</feature>
<dbReference type="PANTHER" id="PTHR24379">
    <property type="entry name" value="KRAB AND ZINC FINGER DOMAIN-CONTAINING"/>
    <property type="match status" value="1"/>
</dbReference>
<protein>
    <recommendedName>
        <fullName evidence="7">C2H2-type domain-containing protein</fullName>
    </recommendedName>
</protein>
<sequence length="575" mass="66384">MLSKSQKLVLGNCSPDLSGDEDSKLSSYSSNSEKTSPALEVKEDYEQCAVDNESKELEISDIHRTDDHGDEKDNDIDSDSDDSILSRLNKGTIQSSKRKKNLTLFDLHFKCEWKNCTYETDDDSKFHVHVSYHIPDLEIKTMSNGEEVYVCLWAECTYLTGGVNEIQRHVTYHSYHTKLKIIGEKVQQQWNLPKCRYGKETRNMIPEKIDPMVCEWEDCHKEFNNVQVFLYHIQTHINETCYDIYPKKKKIKCKWEGCTMTTDMPSRVRLSDHVRTHTKERVVGCPTCGHLFSTNTKLNDHCMRQVSSDLECQCSHCYKEFPHLRLLKDHMRGHVNFYQCCYCEMTCTSRHTFSAHIRYKHLDSKPFKCSMCSYECKTKYDLKKHLATHDPKTKFECEDPSCNYSCKTKSTLQRHVMEVHQGAKALYCCHIADCDSRYKRGCYLTKHLMTKHCLRWPSGHSRFIYHRQEDGTYRLQTVRYESVKLYGENKTSDLSVSKNNFKLTPLQADGSRSFKVSTIESDTSSGMSQVLISIEDESGNTINSCTAPEVVGDKIPKNATVIASADSMDVEEESS</sequence>
<feature type="compositionally biased region" description="Low complexity" evidence="6">
    <location>
        <begin position="25"/>
        <end position="36"/>
    </location>
</feature>
<dbReference type="PROSITE" id="PS50157">
    <property type="entry name" value="ZINC_FINGER_C2H2_2"/>
    <property type="match status" value="5"/>
</dbReference>
<dbReference type="AlphaFoldDB" id="A0A1B6ILH3"/>
<dbReference type="SMART" id="SM00355">
    <property type="entry name" value="ZnF_C2H2"/>
    <property type="match status" value="10"/>
</dbReference>
<evidence type="ECO:0000259" key="7">
    <source>
        <dbReference type="PROSITE" id="PS50157"/>
    </source>
</evidence>
<dbReference type="EMBL" id="GECU01019944">
    <property type="protein sequence ID" value="JAS87762.1"/>
    <property type="molecule type" value="Transcribed_RNA"/>
</dbReference>